<name>A0A2U1MD25_ARTAN</name>
<evidence type="ECO:0008006" key="3">
    <source>
        <dbReference type="Google" id="ProtNLM"/>
    </source>
</evidence>
<organism evidence="1 2">
    <name type="scientific">Artemisia annua</name>
    <name type="common">Sweet wormwood</name>
    <dbReference type="NCBI Taxonomy" id="35608"/>
    <lineage>
        <taxon>Eukaryota</taxon>
        <taxon>Viridiplantae</taxon>
        <taxon>Streptophyta</taxon>
        <taxon>Embryophyta</taxon>
        <taxon>Tracheophyta</taxon>
        <taxon>Spermatophyta</taxon>
        <taxon>Magnoliopsida</taxon>
        <taxon>eudicotyledons</taxon>
        <taxon>Gunneridae</taxon>
        <taxon>Pentapetalae</taxon>
        <taxon>asterids</taxon>
        <taxon>campanulids</taxon>
        <taxon>Asterales</taxon>
        <taxon>Asteraceae</taxon>
        <taxon>Asteroideae</taxon>
        <taxon>Anthemideae</taxon>
        <taxon>Artemisiinae</taxon>
        <taxon>Artemisia</taxon>
    </lineage>
</organism>
<sequence>MGDFNVTMKTSEHSVDGHSMTNDMQDFYDCANGLEIEDLSTTGFHFTWTKSLKNPTSSILKKLNRMMINDGFRWSFKKLMGCFSLL</sequence>
<dbReference type="EMBL" id="PKPP01005707">
    <property type="protein sequence ID" value="PWA59148.1"/>
    <property type="molecule type" value="Genomic_DNA"/>
</dbReference>
<dbReference type="OrthoDB" id="1737326at2759"/>
<dbReference type="Proteomes" id="UP000245207">
    <property type="component" value="Unassembled WGS sequence"/>
</dbReference>
<protein>
    <recommendedName>
        <fullName evidence="3">RNA-directed DNA polymerase, eukaryota, Reverse transcriptase zinc-binding domain protein</fullName>
    </recommendedName>
</protein>
<dbReference type="AlphaFoldDB" id="A0A2U1MD25"/>
<comment type="caution">
    <text evidence="1">The sequence shown here is derived from an EMBL/GenBank/DDBJ whole genome shotgun (WGS) entry which is preliminary data.</text>
</comment>
<gene>
    <name evidence="1" type="ORF">CTI12_AA392580</name>
</gene>
<keyword evidence="2" id="KW-1185">Reference proteome</keyword>
<accession>A0A2U1MD25</accession>
<proteinExistence type="predicted"/>
<evidence type="ECO:0000313" key="2">
    <source>
        <dbReference type="Proteomes" id="UP000245207"/>
    </source>
</evidence>
<reference evidence="1 2" key="1">
    <citation type="journal article" date="2018" name="Mol. Plant">
        <title>The genome of Artemisia annua provides insight into the evolution of Asteraceae family and artemisinin biosynthesis.</title>
        <authorList>
            <person name="Shen Q."/>
            <person name="Zhang L."/>
            <person name="Liao Z."/>
            <person name="Wang S."/>
            <person name="Yan T."/>
            <person name="Shi P."/>
            <person name="Liu M."/>
            <person name="Fu X."/>
            <person name="Pan Q."/>
            <person name="Wang Y."/>
            <person name="Lv Z."/>
            <person name="Lu X."/>
            <person name="Zhang F."/>
            <person name="Jiang W."/>
            <person name="Ma Y."/>
            <person name="Chen M."/>
            <person name="Hao X."/>
            <person name="Li L."/>
            <person name="Tang Y."/>
            <person name="Lv G."/>
            <person name="Zhou Y."/>
            <person name="Sun X."/>
            <person name="Brodelius P.E."/>
            <person name="Rose J.K.C."/>
            <person name="Tang K."/>
        </authorList>
    </citation>
    <scope>NUCLEOTIDE SEQUENCE [LARGE SCALE GENOMIC DNA]</scope>
    <source>
        <strain evidence="2">cv. Huhao1</strain>
        <tissue evidence="1">Leaf</tissue>
    </source>
</reference>
<evidence type="ECO:0000313" key="1">
    <source>
        <dbReference type="EMBL" id="PWA59148.1"/>
    </source>
</evidence>